<evidence type="ECO:0000256" key="9">
    <source>
        <dbReference type="ARBA" id="ARBA00023136"/>
    </source>
</evidence>
<evidence type="ECO:0000256" key="8">
    <source>
        <dbReference type="ARBA" id="ARBA00022989"/>
    </source>
</evidence>
<dbReference type="PIRSF" id="PIRSF004862">
    <property type="entry name" value="FliF"/>
    <property type="match status" value="1"/>
</dbReference>
<dbReference type="Gene3D" id="3.30.300.30">
    <property type="match status" value="1"/>
</dbReference>
<dbReference type="InterPro" id="IPR000067">
    <property type="entry name" value="FlgMring_FliF"/>
</dbReference>
<dbReference type="PANTHER" id="PTHR30046">
    <property type="entry name" value="FLAGELLAR M-RING PROTEIN"/>
    <property type="match status" value="1"/>
</dbReference>
<evidence type="ECO:0000256" key="5">
    <source>
        <dbReference type="ARBA" id="ARBA00017949"/>
    </source>
</evidence>
<dbReference type="Pfam" id="PF01514">
    <property type="entry name" value="YscJ_FliF"/>
    <property type="match status" value="1"/>
</dbReference>
<keyword evidence="9 14" id="KW-0472">Membrane</keyword>
<evidence type="ECO:0000256" key="4">
    <source>
        <dbReference type="ARBA" id="ARBA00007971"/>
    </source>
</evidence>
<name>A0ABT5U528_9GAMM</name>
<dbReference type="InterPro" id="IPR043427">
    <property type="entry name" value="YscJ/FliF"/>
</dbReference>
<evidence type="ECO:0000256" key="7">
    <source>
        <dbReference type="ARBA" id="ARBA00022692"/>
    </source>
</evidence>
<keyword evidence="18" id="KW-1185">Reference proteome</keyword>
<comment type="subunit">
    <text evidence="11">The basal body constitutes a major portion of the flagellar organelle and consists of four rings (L,P,S, and M) mounted on a central rod. The M ring is integral to the inner membrane of the cell and may be connected to the flagellar rod via the S ring. The S (supramembrane ring) lies just distal to the M ring. The L and P rings lie in the outer membrane and the periplasmic space, respectively.</text>
</comment>
<evidence type="ECO:0000256" key="1">
    <source>
        <dbReference type="ARBA" id="ARBA00003820"/>
    </source>
</evidence>
<dbReference type="PRINTS" id="PR01009">
    <property type="entry name" value="FLGMRINGFLIF"/>
</dbReference>
<dbReference type="InterPro" id="IPR045851">
    <property type="entry name" value="AMP-bd_C_sf"/>
</dbReference>
<evidence type="ECO:0000256" key="3">
    <source>
        <dbReference type="ARBA" id="ARBA00004651"/>
    </source>
</evidence>
<feature type="transmembrane region" description="Helical" evidence="14">
    <location>
        <begin position="465"/>
        <end position="487"/>
    </location>
</feature>
<organism evidence="17 18">
    <name type="scientific">Spartinivicinus poritis</name>
    <dbReference type="NCBI Taxonomy" id="2994640"/>
    <lineage>
        <taxon>Bacteria</taxon>
        <taxon>Pseudomonadati</taxon>
        <taxon>Pseudomonadota</taxon>
        <taxon>Gammaproteobacteria</taxon>
        <taxon>Oceanospirillales</taxon>
        <taxon>Zooshikellaceae</taxon>
        <taxon>Spartinivicinus</taxon>
    </lineage>
</organism>
<protein>
    <recommendedName>
        <fullName evidence="5 12">Flagellar M-ring protein</fullName>
    </recommendedName>
</protein>
<keyword evidence="6" id="KW-1003">Cell membrane</keyword>
<dbReference type="Pfam" id="PF08345">
    <property type="entry name" value="YscJ_FliF_C"/>
    <property type="match status" value="1"/>
</dbReference>
<evidence type="ECO:0000256" key="11">
    <source>
        <dbReference type="ARBA" id="ARBA00025936"/>
    </source>
</evidence>
<keyword evidence="17" id="KW-0282">Flagellum</keyword>
<comment type="subcellular location">
    <subcellularLocation>
        <location evidence="2 12">Bacterial flagellum basal body</location>
    </subcellularLocation>
    <subcellularLocation>
        <location evidence="3">Cell membrane</location>
        <topology evidence="3">Multi-pass membrane protein</topology>
    </subcellularLocation>
</comment>
<feature type="transmembrane region" description="Helical" evidence="14">
    <location>
        <begin position="43"/>
        <end position="62"/>
    </location>
</feature>
<dbReference type="InterPro" id="IPR006182">
    <property type="entry name" value="FliF_N_dom"/>
</dbReference>
<keyword evidence="7 14" id="KW-0812">Transmembrane</keyword>
<accession>A0ABT5U528</accession>
<evidence type="ECO:0000256" key="13">
    <source>
        <dbReference type="SAM" id="MobiDB-lite"/>
    </source>
</evidence>
<evidence type="ECO:0000256" key="14">
    <source>
        <dbReference type="SAM" id="Phobius"/>
    </source>
</evidence>
<evidence type="ECO:0000256" key="6">
    <source>
        <dbReference type="ARBA" id="ARBA00022475"/>
    </source>
</evidence>
<sequence length="579" mass="62758">MATTEAESNNTQPAVLGGQAAAPNRFGGELLESLSGLSIARQIALMVGLAASVAIGFAIVIWSQSPDFRPIYGSMQGFNSAQVVQTLQDSEINYRVEPNSGIILVEADQVAKARMALAAADVTDETNVGLEVLDKEQGLGTSQFLENARYRRGLEGELARTIASLYNVRNARVHLAIPKRSVFIRDARQPSASVFLELYGTRSLKPEQVKAIRNLVAASVPDMPVERVAVVDQHGQLLSVESTGEESRLKIANQQREYINRVEEGLVQRIHNILEPILGRNNYKAEVAADIDFTAIEQTSELFNPDTPALRSEQTLDESRQTGPGQGGVPGALSNQPPGEVTVPEQVEGAEAGQQEPAKPTDVRVQATRNFELDKTISHTRFQQGRLKRLTVAVVVNDLVTVSPDTSDVVRTPWDNNELARFTQLVKDAVGFDVSRGDSVNVINSAFVDVPTEAIEEIPFWTQPWFWEIIKLVLAGIFLLILLFGFLKPMVRHLFAKPEPVAAAAGVGGMEGLEDLESLGDGGTLADDQVSISGAGGGNILLPGPHEGYEQQLNAVRELIGEDAGRVALVIKHWVAEDD</sequence>
<dbReference type="PANTHER" id="PTHR30046:SF0">
    <property type="entry name" value="FLAGELLAR M-RING PROTEIN"/>
    <property type="match status" value="1"/>
</dbReference>
<keyword evidence="17" id="KW-0969">Cilium</keyword>
<keyword evidence="17" id="KW-0966">Cell projection</keyword>
<feature type="region of interest" description="Disordered" evidence="13">
    <location>
        <begin position="300"/>
        <end position="342"/>
    </location>
</feature>
<comment type="similarity">
    <text evidence="4 12">Belongs to the FliF family.</text>
</comment>
<keyword evidence="8 14" id="KW-1133">Transmembrane helix</keyword>
<evidence type="ECO:0000313" key="17">
    <source>
        <dbReference type="EMBL" id="MDE1461453.1"/>
    </source>
</evidence>
<reference evidence="17 18" key="1">
    <citation type="submission" date="2022-11" db="EMBL/GenBank/DDBJ databases">
        <title>Spartinivicinus poritis sp. nov., isolated from scleractinian coral Porites lutea.</title>
        <authorList>
            <person name="Zhang G."/>
            <person name="Cai L."/>
            <person name="Wei Q."/>
        </authorList>
    </citation>
    <scope>NUCLEOTIDE SEQUENCE [LARGE SCALE GENOMIC DNA]</scope>
    <source>
        <strain evidence="17 18">A2-2</strain>
    </source>
</reference>
<gene>
    <name evidence="17" type="primary">fliF</name>
    <name evidence="17" type="ORF">ORQ98_05680</name>
</gene>
<comment type="function">
    <text evidence="1 12">The M ring may be actively involved in energy transduction.</text>
</comment>
<dbReference type="EMBL" id="JAPMOU010000005">
    <property type="protein sequence ID" value="MDE1461453.1"/>
    <property type="molecule type" value="Genomic_DNA"/>
</dbReference>
<dbReference type="Proteomes" id="UP001528823">
    <property type="component" value="Unassembled WGS sequence"/>
</dbReference>
<evidence type="ECO:0000259" key="16">
    <source>
        <dbReference type="Pfam" id="PF08345"/>
    </source>
</evidence>
<proteinExistence type="inferred from homology"/>
<dbReference type="NCBIfam" id="TIGR00206">
    <property type="entry name" value="fliF"/>
    <property type="match status" value="1"/>
</dbReference>
<evidence type="ECO:0000256" key="12">
    <source>
        <dbReference type="PIRNR" id="PIRNR004862"/>
    </source>
</evidence>
<feature type="domain" description="Flagellar M-ring C-terminal" evidence="16">
    <location>
        <begin position="274"/>
        <end position="447"/>
    </location>
</feature>
<evidence type="ECO:0000256" key="2">
    <source>
        <dbReference type="ARBA" id="ARBA00004117"/>
    </source>
</evidence>
<keyword evidence="10 12" id="KW-0975">Bacterial flagellum</keyword>
<evidence type="ECO:0000259" key="15">
    <source>
        <dbReference type="Pfam" id="PF01514"/>
    </source>
</evidence>
<evidence type="ECO:0000313" key="18">
    <source>
        <dbReference type="Proteomes" id="UP001528823"/>
    </source>
</evidence>
<feature type="domain" description="Flagellar M-ring N-terminal" evidence="15">
    <location>
        <begin position="64"/>
        <end position="239"/>
    </location>
</feature>
<comment type="caution">
    <text evidence="17">The sequence shown here is derived from an EMBL/GenBank/DDBJ whole genome shotgun (WGS) entry which is preliminary data.</text>
</comment>
<evidence type="ECO:0000256" key="10">
    <source>
        <dbReference type="ARBA" id="ARBA00023143"/>
    </source>
</evidence>
<dbReference type="RefSeq" id="WP_274687818.1">
    <property type="nucleotide sequence ID" value="NZ_JAPMOU010000005.1"/>
</dbReference>
<dbReference type="InterPro" id="IPR013556">
    <property type="entry name" value="Flag_M-ring_C"/>
</dbReference>